<feature type="domain" description="Alanine racemase N-terminal" evidence="5">
    <location>
        <begin position="49"/>
        <end position="265"/>
    </location>
</feature>
<evidence type="ECO:0000256" key="2">
    <source>
        <dbReference type="HAMAP-Rule" id="MF_03225"/>
    </source>
</evidence>
<comment type="function">
    <text evidence="2">Pyridoxal 5'-phosphate (PLP)-binding protein, which may be involved in intracellular homeostatic regulation of pyridoxal 5'-phosphate (PLP), the active form of vitamin B6.</text>
</comment>
<keyword evidence="6" id="KW-1185">Reference proteome</keyword>
<protein>
    <recommendedName>
        <fullName evidence="2">Pyridoxal phosphate homeostasis protein</fullName>
        <shortName evidence="2">PLP homeostasis protein</shortName>
    </recommendedName>
</protein>
<dbReference type="CDD" id="cd06822">
    <property type="entry name" value="PLPDE_III_YBL036c_euk"/>
    <property type="match status" value="1"/>
</dbReference>
<name>A0A1I8HVV2_9PLAT</name>
<keyword evidence="1 2" id="KW-0663">Pyridoxal phosphate</keyword>
<dbReference type="HAMAP" id="MF_02087">
    <property type="entry name" value="PLP_homeostasis"/>
    <property type="match status" value="1"/>
</dbReference>
<dbReference type="Pfam" id="PF01168">
    <property type="entry name" value="Ala_racemase_N"/>
    <property type="match status" value="1"/>
</dbReference>
<dbReference type="InterPro" id="IPR011078">
    <property type="entry name" value="PyrdxlP_homeostasis"/>
</dbReference>
<dbReference type="NCBIfam" id="TIGR00044">
    <property type="entry name" value="YggS family pyridoxal phosphate-dependent enzyme"/>
    <property type="match status" value="1"/>
</dbReference>
<proteinExistence type="inferred from homology"/>
<dbReference type="Proteomes" id="UP000095280">
    <property type="component" value="Unplaced"/>
</dbReference>
<dbReference type="GO" id="GO:0030170">
    <property type="term" value="F:pyridoxal phosphate binding"/>
    <property type="evidence" value="ECO:0007669"/>
    <property type="project" value="UniProtKB-UniRule"/>
</dbReference>
<evidence type="ECO:0000256" key="3">
    <source>
        <dbReference type="PIRSR" id="PIRSR004848-1"/>
    </source>
</evidence>
<dbReference type="PANTHER" id="PTHR10146">
    <property type="entry name" value="PROLINE SYNTHETASE CO-TRANSCRIBED BACTERIAL HOMOLOG PROTEIN"/>
    <property type="match status" value="1"/>
</dbReference>
<dbReference type="AlphaFoldDB" id="A0A1I8HVV2"/>
<dbReference type="FunFam" id="3.20.20.10:FF:000007">
    <property type="entry name" value="Pyridoxal phosphate homeostasis protein"/>
    <property type="match status" value="1"/>
</dbReference>
<dbReference type="PIRSF" id="PIRSF004848">
    <property type="entry name" value="YBL036c_PLPDEIII"/>
    <property type="match status" value="1"/>
</dbReference>
<evidence type="ECO:0000256" key="1">
    <source>
        <dbReference type="ARBA" id="ARBA00022898"/>
    </source>
</evidence>
<comment type="cofactor">
    <cofactor evidence="3">
        <name>pyridoxal 5'-phosphate</name>
        <dbReference type="ChEBI" id="CHEBI:597326"/>
    </cofactor>
</comment>
<dbReference type="Gene3D" id="3.20.20.10">
    <property type="entry name" value="Alanine racemase"/>
    <property type="match status" value="1"/>
</dbReference>
<dbReference type="InterPro" id="IPR029066">
    <property type="entry name" value="PLP-binding_barrel"/>
</dbReference>
<dbReference type="SUPFAM" id="SSF51419">
    <property type="entry name" value="PLP-binding barrel"/>
    <property type="match status" value="1"/>
</dbReference>
<dbReference type="PANTHER" id="PTHR10146:SF14">
    <property type="entry name" value="PYRIDOXAL PHOSPHATE HOMEOSTASIS PROTEIN"/>
    <property type="match status" value="1"/>
</dbReference>
<dbReference type="InterPro" id="IPR001608">
    <property type="entry name" value="Ala_racemase_N"/>
</dbReference>
<evidence type="ECO:0000313" key="6">
    <source>
        <dbReference type="Proteomes" id="UP000095280"/>
    </source>
</evidence>
<accession>A0A1I8HVV2</accession>
<evidence type="ECO:0000256" key="4">
    <source>
        <dbReference type="RuleBase" id="RU004514"/>
    </source>
</evidence>
<evidence type="ECO:0000313" key="7">
    <source>
        <dbReference type="WBParaSite" id="maker-uti_cns_0008109-snap-gene-0.17-mRNA-1"/>
    </source>
</evidence>
<reference evidence="7" key="1">
    <citation type="submission" date="2016-11" db="UniProtKB">
        <authorList>
            <consortium name="WormBaseParasite"/>
        </authorList>
    </citation>
    <scope>IDENTIFICATION</scope>
</reference>
<evidence type="ECO:0000259" key="5">
    <source>
        <dbReference type="Pfam" id="PF01168"/>
    </source>
</evidence>
<feature type="modified residue" description="N6-(pyridoxal phosphate)lysine" evidence="2 3">
    <location>
        <position position="57"/>
    </location>
</feature>
<sequence>LGVSLVFQPQQQEMSVATGGTEVASRLQSVLQRIASAAAAASGGSAKQLPRLVAVSKTKPISDIVAAYSAGQRHFGENYVQELYEKSHSPEIQSQCPDIRWHFIGHCQSKNVKRLSQVNNLDTMETVDSEKLANLLHKEWTKTSAYESGSKLRVFIQVNTSNEEQKYGCKPNQVVGLAGHLLENCPAISLAGLMTIGSLEASHQAEDGNADFERLVLCRRELTATLKLGGEEHLELSMGMSSDFELAIKMGSTNVRVGSTIFGERNYSK</sequence>
<comment type="similarity">
    <text evidence="2 4">Belongs to the pyridoxal phosphate-binding protein YggS/PROSC family.</text>
</comment>
<organism evidence="6 7">
    <name type="scientific">Macrostomum lignano</name>
    <dbReference type="NCBI Taxonomy" id="282301"/>
    <lineage>
        <taxon>Eukaryota</taxon>
        <taxon>Metazoa</taxon>
        <taxon>Spiralia</taxon>
        <taxon>Lophotrochozoa</taxon>
        <taxon>Platyhelminthes</taxon>
        <taxon>Rhabditophora</taxon>
        <taxon>Macrostomorpha</taxon>
        <taxon>Macrostomida</taxon>
        <taxon>Macrostomidae</taxon>
        <taxon>Macrostomum</taxon>
    </lineage>
</organism>
<dbReference type="WBParaSite" id="maker-uti_cns_0008109-snap-gene-0.17-mRNA-1">
    <property type="protein sequence ID" value="maker-uti_cns_0008109-snap-gene-0.17-mRNA-1"/>
    <property type="gene ID" value="maker-uti_cns_0008109-snap-gene-0.17"/>
</dbReference>